<gene>
    <name evidence="2" type="ORF">ACFSUC_04020</name>
</gene>
<evidence type="ECO:0000313" key="2">
    <source>
        <dbReference type="EMBL" id="MFD2670776.1"/>
    </source>
</evidence>
<dbReference type="Proteomes" id="UP001597497">
    <property type="component" value="Unassembled WGS sequence"/>
</dbReference>
<reference evidence="3" key="1">
    <citation type="journal article" date="2019" name="Int. J. Syst. Evol. Microbiol.">
        <title>The Global Catalogue of Microorganisms (GCM) 10K type strain sequencing project: providing services to taxonomists for standard genome sequencing and annotation.</title>
        <authorList>
            <consortium name="The Broad Institute Genomics Platform"/>
            <consortium name="The Broad Institute Genome Sequencing Center for Infectious Disease"/>
            <person name="Wu L."/>
            <person name="Ma J."/>
        </authorList>
    </citation>
    <scope>NUCLEOTIDE SEQUENCE [LARGE SCALE GENOMIC DNA]</scope>
    <source>
        <strain evidence="3">KCTC 33676</strain>
    </source>
</reference>
<dbReference type="Gene3D" id="3.40.50.2000">
    <property type="entry name" value="Glycogen Phosphorylase B"/>
    <property type="match status" value="2"/>
</dbReference>
<feature type="region of interest" description="Disordered" evidence="1">
    <location>
        <begin position="412"/>
        <end position="439"/>
    </location>
</feature>
<proteinExistence type="predicted"/>
<name>A0ABW5R7M8_9BACL</name>
<evidence type="ECO:0000256" key="1">
    <source>
        <dbReference type="SAM" id="MobiDB-lite"/>
    </source>
</evidence>
<organism evidence="2 3">
    <name type="scientific">Marinicrinis sediminis</name>
    <dbReference type="NCBI Taxonomy" id="1652465"/>
    <lineage>
        <taxon>Bacteria</taxon>
        <taxon>Bacillati</taxon>
        <taxon>Bacillota</taxon>
        <taxon>Bacilli</taxon>
        <taxon>Bacillales</taxon>
        <taxon>Paenibacillaceae</taxon>
    </lineage>
</organism>
<comment type="caution">
    <text evidence="2">The sequence shown here is derived from an EMBL/GenBank/DDBJ whole genome shotgun (WGS) entry which is preliminary data.</text>
</comment>
<dbReference type="EMBL" id="JBHUMM010000006">
    <property type="protein sequence ID" value="MFD2670776.1"/>
    <property type="molecule type" value="Genomic_DNA"/>
</dbReference>
<accession>A0ABW5R7M8</accession>
<keyword evidence="3" id="KW-1185">Reference proteome</keyword>
<dbReference type="SUPFAM" id="SSF53756">
    <property type="entry name" value="UDP-Glycosyltransferase/glycogen phosphorylase"/>
    <property type="match status" value="1"/>
</dbReference>
<protein>
    <submittedName>
        <fullName evidence="2">Glycosyltransferase</fullName>
    </submittedName>
</protein>
<evidence type="ECO:0000313" key="3">
    <source>
        <dbReference type="Proteomes" id="UP001597497"/>
    </source>
</evidence>
<sequence length="439" mass="49940">MNILLVVSNWSETMGHAVRCTAAAGKLKERGHELAFLGPASYQNWIPEGVQFFASVPKRDYLAEDSPFFGFHTYEDVLYANGHLSDDHLVETVEREREVIRTFKPDCIVSDLQFTISIAAQAEEIPLASMVYWPMHPDFHRHVEQELPQRNIVLKRIRQGWNRVLKRYGQPAINHTSELIYGRSQLLISPTSGILEQELPAAQPDVHMVGQLVPKARFQDRPSWLLQWKEQSLIENVPLVFIYLSSLPIGINSREAFQVLYEDLRRSGSRVIFGLGPFNEQMQGFQPEVATDRIRFERFVPGDTAMELSDLAIFPGTHSMMVAAAKYEVTSLSFPDLFERAYNSHCLERAGLGRIGTEQDLRPGAVLELVQTVLDERKAGLSERSRSIRNELTAYEQQERFVHLVEKLGSEKRVEPNEQSGIPHNNAHIKSNHDGKSVL</sequence>
<dbReference type="RefSeq" id="WP_379928203.1">
    <property type="nucleotide sequence ID" value="NZ_JBHUMM010000006.1"/>
</dbReference>